<protein>
    <submittedName>
        <fullName evidence="1">Uncharacterized protein</fullName>
    </submittedName>
</protein>
<keyword evidence="2" id="KW-1185">Reference proteome</keyword>
<gene>
    <name evidence="1" type="ORF">JOQ06_030322</name>
</gene>
<comment type="caution">
    <text evidence="1">The sequence shown here is derived from an EMBL/GenBank/DDBJ whole genome shotgun (WGS) entry which is preliminary data.</text>
</comment>
<dbReference type="AlphaFoldDB" id="A0AAD6FFR8"/>
<reference evidence="1" key="1">
    <citation type="submission" date="2022-11" db="EMBL/GenBank/DDBJ databases">
        <title>Chromosome-level genome of Pogonophryne albipinna.</title>
        <authorList>
            <person name="Jo E."/>
        </authorList>
    </citation>
    <scope>NUCLEOTIDE SEQUENCE</scope>
    <source>
        <strain evidence="1">SGF0006</strain>
        <tissue evidence="1">Muscle</tissue>
    </source>
</reference>
<dbReference type="EMBL" id="JAPTMU010000013">
    <property type="protein sequence ID" value="KAJ4933494.1"/>
    <property type="molecule type" value="Genomic_DNA"/>
</dbReference>
<dbReference type="Proteomes" id="UP001219934">
    <property type="component" value="Unassembled WGS sequence"/>
</dbReference>
<organism evidence="1 2">
    <name type="scientific">Pogonophryne albipinna</name>
    <dbReference type="NCBI Taxonomy" id="1090488"/>
    <lineage>
        <taxon>Eukaryota</taxon>
        <taxon>Metazoa</taxon>
        <taxon>Chordata</taxon>
        <taxon>Craniata</taxon>
        <taxon>Vertebrata</taxon>
        <taxon>Euteleostomi</taxon>
        <taxon>Actinopterygii</taxon>
        <taxon>Neopterygii</taxon>
        <taxon>Teleostei</taxon>
        <taxon>Neoteleostei</taxon>
        <taxon>Acanthomorphata</taxon>
        <taxon>Eupercaria</taxon>
        <taxon>Perciformes</taxon>
        <taxon>Notothenioidei</taxon>
        <taxon>Pogonophryne</taxon>
    </lineage>
</organism>
<sequence>MDMTGHDLAATIDTCAYELRQVGDGFYWRYKLLEILLKNYHNVTKIKEESSLHARSKGGVATAAPAGA</sequence>
<proteinExistence type="predicted"/>
<name>A0AAD6FFR8_9TELE</name>
<evidence type="ECO:0000313" key="1">
    <source>
        <dbReference type="EMBL" id="KAJ4933494.1"/>
    </source>
</evidence>
<evidence type="ECO:0000313" key="2">
    <source>
        <dbReference type="Proteomes" id="UP001219934"/>
    </source>
</evidence>
<accession>A0AAD6FFR8</accession>